<evidence type="ECO:0000313" key="1">
    <source>
        <dbReference type="EMBL" id="PVD26518.1"/>
    </source>
</evidence>
<reference evidence="1 2" key="1">
    <citation type="submission" date="2018-04" db="EMBL/GenBank/DDBJ databases">
        <title>The genome of golden apple snail Pomacea canaliculata provides insight into stress tolerance and invasive adaptation.</title>
        <authorList>
            <person name="Liu C."/>
            <person name="Liu B."/>
            <person name="Ren Y."/>
            <person name="Zhang Y."/>
            <person name="Wang H."/>
            <person name="Li S."/>
            <person name="Jiang F."/>
            <person name="Yin L."/>
            <person name="Zhang G."/>
            <person name="Qian W."/>
            <person name="Fan W."/>
        </authorList>
    </citation>
    <scope>NUCLEOTIDE SEQUENCE [LARGE SCALE GENOMIC DNA]</scope>
    <source>
        <strain evidence="1">SZHN2017</strain>
        <tissue evidence="1">Muscle</tissue>
    </source>
</reference>
<gene>
    <name evidence="1" type="ORF">C0Q70_14195</name>
</gene>
<dbReference type="Proteomes" id="UP000245119">
    <property type="component" value="Linkage Group LG8"/>
</dbReference>
<organism evidence="1 2">
    <name type="scientific">Pomacea canaliculata</name>
    <name type="common">Golden apple snail</name>
    <dbReference type="NCBI Taxonomy" id="400727"/>
    <lineage>
        <taxon>Eukaryota</taxon>
        <taxon>Metazoa</taxon>
        <taxon>Spiralia</taxon>
        <taxon>Lophotrochozoa</taxon>
        <taxon>Mollusca</taxon>
        <taxon>Gastropoda</taxon>
        <taxon>Caenogastropoda</taxon>
        <taxon>Architaenioglossa</taxon>
        <taxon>Ampullarioidea</taxon>
        <taxon>Ampullariidae</taxon>
        <taxon>Pomacea</taxon>
    </lineage>
</organism>
<sequence length="1322" mass="135731">MRRRGGWVGTSFTIGMEHHPGCKAGWVRPPVGTSFTHWAWSTTPAARRGGWVGTSFSLDGGAPPRLQAGWVGRHQFTTGRSTNSFTNTRLQGGVGGRTSFTTGQEHHPAATGWVGRHQLYHWAEHHPGCKAGGGSAPALPLGRSTTPAARRGGWSAPAYHWAGAPPGCKAGWWGVGTSFTTGQEHHPAARRGGWVGTSFKPLGRSTTRLQGGVGGSAPAYHWGGTSTTRLQGGVGGRHSFTTGQEHHPGCSGGWAGTSFTTGQEHHRLAQGGVGGCGTSFYHWAASTTGCKAGWVGRTSFTTGRGPPPRLQGGVGGRHQLYHWAGAPPRLQGGVGGSAPALPLAGAPPRLQGGVGGRHQLTTAGAPPRLQGGWVGTSFTTGQEHHPGCKAGWVRRHQLLPLPRLQGGVGGSASWAGAPPRLQGSGGSAPALPLGAPPLLQRRVGRVGTSFTTGQEHHPAAGGGWVGTSFTTGRSTPAGWVGRHQLYHWAGAPPRLQGGVGGSAPALPLQEHHSPGCKAGGWVGTSFTTGRSTPRLQGGWWVGTSFTTGQEHHPAARRGGWVGTSFTTGQEPPPRLQGGVEWVGTSFTTGPGAPPRLQGGVGRPPALPLGAGSTTRLASGWGSHQLYQTLASTTRLQGGVGGSAPAFTTGQSTTPAARRGGWVAPALPLGRSTTPACKAGLTTGGCFTTGAGTTPAARRGGGSAPALPGQEHHPGCKAVLYHWAGAPPGLQAAGQVVSAPALPLGRSTTPLQPGHFTTAGTSCGVVGGSAPALTGRATPRLQGGVGGRSAQLYHWAGAPPRLQGAGGGRHQLLSPAHPAAGWVGPPALQEPHWAEHHPGGKAGGWVGTSFTTGRSTTPAAGVGAVRHQLYQHGMEAAMQGVGGWDAPATLGGVGRGTDTQHWWARRVGGSALPLGRAPPRLQAGVGGQEHHPGRHQLYHWQTPPGCKAGWVGPGQAFTTGRKRVGGSAPSFTTGRSTMQAGLGRHQLLPLGNQMEHHPGGSGICKAGWDGSAPALPLGRSTTRCKAGGCGRHQLYTGRSTTRLRLWVGRTSFTTGRAPPGCKAWVVGSAPALALAEHHPRLHRRGGWVGTSFNPGQEHHTRLQQLEGGVGVVAHTGCKAGVEWVATRLTGQSTTRLQGGVVGRHQLYTGQEQTGPRRGKITATLLAPSWGTTSANRAGGPHLGRAQGTSIYHKVSTALITQAPPGCKAGWWVWHPGGFGLYTGQSHWHPSCKAGGGRAPSFTTGDYGRGKASDQAGCSLRNWVAVSTTVVVGHQLYHCASRTATTVWSRCKAVGAVGTLQLYHWAGAPPGCTGGVGGSAPAFH</sequence>
<dbReference type="EMBL" id="PZQS01000008">
    <property type="protein sequence ID" value="PVD26518.1"/>
    <property type="molecule type" value="Genomic_DNA"/>
</dbReference>
<evidence type="ECO:0000313" key="2">
    <source>
        <dbReference type="Proteomes" id="UP000245119"/>
    </source>
</evidence>
<name>A0A2T7NZD0_POMCA</name>
<protein>
    <submittedName>
        <fullName evidence="1">Uncharacterized protein</fullName>
    </submittedName>
</protein>
<accession>A0A2T7NZD0</accession>
<proteinExistence type="predicted"/>
<comment type="caution">
    <text evidence="1">The sequence shown here is derived from an EMBL/GenBank/DDBJ whole genome shotgun (WGS) entry which is preliminary data.</text>
</comment>
<keyword evidence="2" id="KW-1185">Reference proteome</keyword>